<evidence type="ECO:0000256" key="7">
    <source>
        <dbReference type="ARBA" id="ARBA00022771"/>
    </source>
</evidence>
<evidence type="ECO:0000256" key="8">
    <source>
        <dbReference type="ARBA" id="ARBA00022786"/>
    </source>
</evidence>
<dbReference type="PANTHER" id="PTHR45877:SF3">
    <property type="entry name" value="E3 UBIQUITIN-PROTEIN LIGASE"/>
    <property type="match status" value="1"/>
</dbReference>
<evidence type="ECO:0000256" key="1">
    <source>
        <dbReference type="ARBA" id="ARBA00000900"/>
    </source>
</evidence>
<feature type="domain" description="SIAH-type" evidence="11">
    <location>
        <begin position="84"/>
        <end position="144"/>
    </location>
</feature>
<keyword evidence="6" id="KW-0479">Metal-binding</keyword>
<comment type="similarity">
    <text evidence="3">Belongs to the SINA (Seven in absentia) family.</text>
</comment>
<evidence type="ECO:0000259" key="11">
    <source>
        <dbReference type="PROSITE" id="PS51081"/>
    </source>
</evidence>
<dbReference type="PROSITE" id="PS51081">
    <property type="entry name" value="ZF_SIAH"/>
    <property type="match status" value="1"/>
</dbReference>
<dbReference type="InterPro" id="IPR049548">
    <property type="entry name" value="Sina-like_RING"/>
</dbReference>
<keyword evidence="8" id="KW-0833">Ubl conjugation pathway</keyword>
<evidence type="ECO:0000256" key="4">
    <source>
        <dbReference type="ARBA" id="ARBA00012483"/>
    </source>
</evidence>
<dbReference type="InterPro" id="IPR013083">
    <property type="entry name" value="Znf_RING/FYVE/PHD"/>
</dbReference>
<sequence length="302" mass="35043">MSSTTSLDGKRLTLSTLLETDHYESLIKELTCTKCKKYMKPPLHLCVDGHSICGLCFEKSYQCHVCKKELSPIRPLVLESLAHKVLFPCTNAGCPRHATLPQLEKHAANCQFRIINCFMARVYGDCNWEGKAGDWMDHCFEKHTGKVTELPFITVRDKWNPKRSEPVINYFLMKCYEKVFNVYQIYDRRGGRMMWTVLVNDDNPETYYFEVDLFLPNNPIKKIVYRRPCKSERDADFLEHTQNVYIPVENVFSMLDDNEAINFIVRIGEAENLPLLETPAQSGSLVLLQNSDEHRENHIQPQ</sequence>
<accession>A0ABQ7PTB2</accession>
<evidence type="ECO:0000256" key="5">
    <source>
        <dbReference type="ARBA" id="ARBA00022679"/>
    </source>
</evidence>
<dbReference type="Pfam" id="PF21361">
    <property type="entry name" value="Sina_ZnF"/>
    <property type="match status" value="1"/>
</dbReference>
<protein>
    <recommendedName>
        <fullName evidence="4">RING-type E3 ubiquitin transferase</fullName>
        <ecNumber evidence="4">2.3.2.27</ecNumber>
    </recommendedName>
</protein>
<keyword evidence="5" id="KW-0808">Transferase</keyword>
<evidence type="ECO:0000313" key="13">
    <source>
        <dbReference type="Proteomes" id="UP000823941"/>
    </source>
</evidence>
<gene>
    <name evidence="12" type="ORF">JYU34_021307</name>
</gene>
<dbReference type="Gene3D" id="3.30.40.10">
    <property type="entry name" value="Zinc/RING finger domain, C3HC4 (zinc finger)"/>
    <property type="match status" value="1"/>
</dbReference>
<dbReference type="InterPro" id="IPR004162">
    <property type="entry name" value="SINA-like_animal"/>
</dbReference>
<comment type="caution">
    <text evidence="12">The sequence shown here is derived from an EMBL/GenBank/DDBJ whole genome shotgun (WGS) entry which is preliminary data.</text>
</comment>
<evidence type="ECO:0000256" key="6">
    <source>
        <dbReference type="ARBA" id="ARBA00022723"/>
    </source>
</evidence>
<dbReference type="Pfam" id="PF21362">
    <property type="entry name" value="Sina_RING"/>
    <property type="match status" value="1"/>
</dbReference>
<evidence type="ECO:0000256" key="10">
    <source>
        <dbReference type="PROSITE-ProRule" id="PRU00455"/>
    </source>
</evidence>
<comment type="pathway">
    <text evidence="2">Protein modification; protein ubiquitination.</text>
</comment>
<dbReference type="EMBL" id="JAHIBW010000029">
    <property type="protein sequence ID" value="KAG7296204.1"/>
    <property type="molecule type" value="Genomic_DNA"/>
</dbReference>
<organism evidence="12 13">
    <name type="scientific">Plutella xylostella</name>
    <name type="common">Diamondback moth</name>
    <name type="synonym">Plutella maculipennis</name>
    <dbReference type="NCBI Taxonomy" id="51655"/>
    <lineage>
        <taxon>Eukaryota</taxon>
        <taxon>Metazoa</taxon>
        <taxon>Ecdysozoa</taxon>
        <taxon>Arthropoda</taxon>
        <taxon>Hexapoda</taxon>
        <taxon>Insecta</taxon>
        <taxon>Pterygota</taxon>
        <taxon>Neoptera</taxon>
        <taxon>Endopterygota</taxon>
        <taxon>Lepidoptera</taxon>
        <taxon>Glossata</taxon>
        <taxon>Ditrysia</taxon>
        <taxon>Yponomeutoidea</taxon>
        <taxon>Plutellidae</taxon>
        <taxon>Plutella</taxon>
    </lineage>
</organism>
<evidence type="ECO:0000256" key="9">
    <source>
        <dbReference type="ARBA" id="ARBA00022833"/>
    </source>
</evidence>
<name>A0ABQ7PTB2_PLUXY</name>
<keyword evidence="13" id="KW-1185">Reference proteome</keyword>
<reference evidence="12 13" key="1">
    <citation type="submission" date="2021-06" db="EMBL/GenBank/DDBJ databases">
        <title>A haploid diamondback moth (Plutella xylostella L.) genome assembly resolves 31 chromosomes and identifies a diamide resistance mutation.</title>
        <authorList>
            <person name="Ward C.M."/>
            <person name="Perry K.D."/>
            <person name="Baker G."/>
            <person name="Powis K."/>
            <person name="Heckel D.G."/>
            <person name="Baxter S.W."/>
        </authorList>
    </citation>
    <scope>NUCLEOTIDE SEQUENCE [LARGE SCALE GENOMIC DNA]</scope>
    <source>
        <strain evidence="12 13">LV</strain>
        <tissue evidence="12">Single pupa</tissue>
    </source>
</reference>
<dbReference type="InterPro" id="IPR013010">
    <property type="entry name" value="Znf_SIAH"/>
</dbReference>
<proteinExistence type="inferred from homology"/>
<comment type="catalytic activity">
    <reaction evidence="1">
        <text>S-ubiquitinyl-[E2 ubiquitin-conjugating enzyme]-L-cysteine + [acceptor protein]-L-lysine = [E2 ubiquitin-conjugating enzyme]-L-cysteine + N(6)-ubiquitinyl-[acceptor protein]-L-lysine.</text>
        <dbReference type="EC" id="2.3.2.27"/>
    </reaction>
</comment>
<dbReference type="Proteomes" id="UP000823941">
    <property type="component" value="Chromosome 29"/>
</dbReference>
<evidence type="ECO:0000256" key="3">
    <source>
        <dbReference type="ARBA" id="ARBA00009119"/>
    </source>
</evidence>
<dbReference type="PANTHER" id="PTHR45877">
    <property type="entry name" value="E3 UBIQUITIN-PROTEIN LIGASE SIAH2"/>
    <property type="match status" value="1"/>
</dbReference>
<dbReference type="EC" id="2.3.2.27" evidence="4"/>
<keyword evidence="7 10" id="KW-0863">Zinc-finger</keyword>
<evidence type="ECO:0000256" key="2">
    <source>
        <dbReference type="ARBA" id="ARBA00004906"/>
    </source>
</evidence>
<evidence type="ECO:0000313" key="12">
    <source>
        <dbReference type="EMBL" id="KAG7296204.1"/>
    </source>
</evidence>
<dbReference type="SUPFAM" id="SSF49599">
    <property type="entry name" value="TRAF domain-like"/>
    <property type="match status" value="1"/>
</dbReference>
<keyword evidence="9" id="KW-0862">Zinc</keyword>